<dbReference type="Pfam" id="PF03009">
    <property type="entry name" value="GDPD"/>
    <property type="match status" value="1"/>
</dbReference>
<dbReference type="GO" id="GO:0008081">
    <property type="term" value="F:phosphoric diester hydrolase activity"/>
    <property type="evidence" value="ECO:0007669"/>
    <property type="project" value="InterPro"/>
</dbReference>
<evidence type="ECO:0000313" key="3">
    <source>
        <dbReference type="EMBL" id="MBS4201687.1"/>
    </source>
</evidence>
<dbReference type="InterPro" id="IPR010496">
    <property type="entry name" value="AL/BT2_dom"/>
</dbReference>
<dbReference type="GO" id="GO:0006629">
    <property type="term" value="P:lipid metabolic process"/>
    <property type="evidence" value="ECO:0007669"/>
    <property type="project" value="InterPro"/>
</dbReference>
<evidence type="ECO:0000313" key="4">
    <source>
        <dbReference type="Proteomes" id="UP000682713"/>
    </source>
</evidence>
<keyword evidence="1" id="KW-0472">Membrane</keyword>
<dbReference type="Gene3D" id="2.60.120.560">
    <property type="entry name" value="Exo-inulinase, domain 1"/>
    <property type="match status" value="1"/>
</dbReference>
<keyword evidence="4" id="KW-1185">Reference proteome</keyword>
<feature type="transmembrane region" description="Helical" evidence="1">
    <location>
        <begin position="12"/>
        <end position="31"/>
    </location>
</feature>
<evidence type="ECO:0000259" key="2">
    <source>
        <dbReference type="PROSITE" id="PS51704"/>
    </source>
</evidence>
<dbReference type="InterPro" id="IPR030395">
    <property type="entry name" value="GP_PDE_dom"/>
</dbReference>
<dbReference type="InterPro" id="IPR017946">
    <property type="entry name" value="PLC-like_Pdiesterase_TIM-brl"/>
</dbReference>
<dbReference type="Pfam" id="PF06439">
    <property type="entry name" value="3keto-disac_hyd"/>
    <property type="match status" value="1"/>
</dbReference>
<proteinExistence type="predicted"/>
<dbReference type="EMBL" id="JAGYPJ010000001">
    <property type="protein sequence ID" value="MBS4201687.1"/>
    <property type="molecule type" value="Genomic_DNA"/>
</dbReference>
<dbReference type="PANTHER" id="PTHR46211">
    <property type="entry name" value="GLYCEROPHOSPHORYL DIESTER PHOSPHODIESTERASE"/>
    <property type="match status" value="1"/>
</dbReference>
<comment type="caution">
    <text evidence="3">The sequence shown here is derived from an EMBL/GenBank/DDBJ whole genome shotgun (WGS) entry which is preliminary data.</text>
</comment>
<gene>
    <name evidence="3" type="ORF">KHA93_18960</name>
</gene>
<sequence length="780" mass="87346">MKLLQSKQSILVTMVFAAVLSFAVVPSVLFVNMKVHASEEQTVLVEENFDQIPNGAVPDGWKVIEGNTKVQNGKLTLTSPSTSAPARVVVPLNVETGDYVFEADMTFLSAVEDTRWASMMYRIQSKDYPYYQFAIRRGTTALNGLEFAERNSKNQWVVPEATFYTEKFEYNQSYRIKIIASHNRVQQFINNKLVVNTEQANNWSTGDIGFQASGSTVQFDNVKVTTFEGELPPIENSGAFLPNEPETNIINPPTLIASSLEAINKTDVSSVRLQVKKGNDDSMMVNEKPLGEALSSINNKQIPIIQIEEKGLEEQIINILNENQTTDFQIVSTQPSIVKSFTTLYPTARGGVVYNKSSFNKHDINKLIKDVHASNSKVAIIRQKVLSAEIVHTLHTRMVSVWGVGAESEKAAHELIHFGVDGIITDHPEASAQAFSKYPENTIVQRPIIAAHRGIPSLAPENTMSSFRLAYELGADMIETDVKVTKDNKLVIMHDDTVNRTTNGTGRVADLTLEEIKQLDAGSKFSAEFTGEKIPTFREYLREFKGKDVILLVELKDIGTEQQVIEEIEQEDMIDQVVLQSFNLESMILTNKLKPEIPVGYLFSAAVPGTKSAKIKNTQKMLDYGTNYNVTLNASYGSIYDEFTKYMRQRGMLNMHWTFRDEEPFADKLKQGLIGPITDYTQWLTYSPIKIETPIKKINLKIGKTATVQAKAFVDYRIDKKENIASKLFVTGDTKEVLVNENTIEAISQGKAQVFVKHTFTMLGQEWNLAAEPIEVNVSE</sequence>
<evidence type="ECO:0000256" key="1">
    <source>
        <dbReference type="SAM" id="Phobius"/>
    </source>
</evidence>
<dbReference type="Gene3D" id="3.20.20.190">
    <property type="entry name" value="Phosphatidylinositol (PI) phosphodiesterase"/>
    <property type="match status" value="2"/>
</dbReference>
<protein>
    <submittedName>
        <fullName evidence="3">DUF1080 domain-containing protein</fullName>
    </submittedName>
</protein>
<dbReference type="PANTHER" id="PTHR46211:SF14">
    <property type="entry name" value="GLYCEROPHOSPHODIESTER PHOSPHODIESTERASE"/>
    <property type="match status" value="1"/>
</dbReference>
<dbReference type="RefSeq" id="WP_213112133.1">
    <property type="nucleotide sequence ID" value="NZ_JAGYPJ010000001.1"/>
</dbReference>
<feature type="domain" description="GP-PDE" evidence="2">
    <location>
        <begin position="447"/>
        <end position="688"/>
    </location>
</feature>
<organism evidence="3 4">
    <name type="scientific">Lederbergia citrisecunda</name>
    <dbReference type="NCBI Taxonomy" id="2833583"/>
    <lineage>
        <taxon>Bacteria</taxon>
        <taxon>Bacillati</taxon>
        <taxon>Bacillota</taxon>
        <taxon>Bacilli</taxon>
        <taxon>Bacillales</taxon>
        <taxon>Bacillaceae</taxon>
        <taxon>Lederbergia</taxon>
    </lineage>
</organism>
<name>A0A942TRQ0_9BACI</name>
<dbReference type="Proteomes" id="UP000682713">
    <property type="component" value="Unassembled WGS sequence"/>
</dbReference>
<dbReference type="AlphaFoldDB" id="A0A942TRQ0"/>
<dbReference type="SUPFAM" id="SSF51695">
    <property type="entry name" value="PLC-like phosphodiesterases"/>
    <property type="match status" value="2"/>
</dbReference>
<keyword evidence="1" id="KW-1133">Transmembrane helix</keyword>
<reference evidence="3 4" key="1">
    <citation type="submission" date="2021-05" db="EMBL/GenBank/DDBJ databases">
        <title>Novel Bacillus species.</title>
        <authorList>
            <person name="Liu G."/>
        </authorList>
    </citation>
    <scope>NUCLEOTIDE SEQUENCE [LARGE SCALE GENOMIC DNA]</scope>
    <source>
        <strain evidence="3 4">FJAT-49732</strain>
    </source>
</reference>
<dbReference type="PROSITE" id="PS51704">
    <property type="entry name" value="GP_PDE"/>
    <property type="match status" value="1"/>
</dbReference>
<accession>A0A942TRQ0</accession>
<keyword evidence="1" id="KW-0812">Transmembrane</keyword>